<keyword evidence="1" id="KW-1133">Transmembrane helix</keyword>
<proteinExistence type="predicted"/>
<dbReference type="AlphaFoldDB" id="A0A7X2MYT9"/>
<dbReference type="EMBL" id="VULX01000013">
    <property type="protein sequence ID" value="MSR91612.1"/>
    <property type="molecule type" value="Genomic_DNA"/>
</dbReference>
<reference evidence="2 3" key="1">
    <citation type="submission" date="2019-08" db="EMBL/GenBank/DDBJ databases">
        <title>In-depth cultivation of the pig gut microbiome towards novel bacterial diversity and tailored functional studies.</title>
        <authorList>
            <person name="Wylensek D."/>
            <person name="Hitch T.C.A."/>
            <person name="Clavel T."/>
        </authorList>
    </citation>
    <scope>NUCLEOTIDE SEQUENCE [LARGE SCALE GENOMIC DNA]</scope>
    <source>
        <strain evidence="2 3">WCA-383-APC-5B</strain>
    </source>
</reference>
<feature type="transmembrane region" description="Helical" evidence="1">
    <location>
        <begin position="9"/>
        <end position="27"/>
    </location>
</feature>
<evidence type="ECO:0008006" key="4">
    <source>
        <dbReference type="Google" id="ProtNLM"/>
    </source>
</evidence>
<feature type="transmembrane region" description="Helical" evidence="1">
    <location>
        <begin position="33"/>
        <end position="51"/>
    </location>
</feature>
<dbReference type="Pfam" id="PF09997">
    <property type="entry name" value="DUF2238"/>
    <property type="match status" value="1"/>
</dbReference>
<gene>
    <name evidence="2" type="ORF">FYJ33_09375</name>
</gene>
<evidence type="ECO:0000256" key="1">
    <source>
        <dbReference type="SAM" id="Phobius"/>
    </source>
</evidence>
<feature type="transmembrane region" description="Helical" evidence="1">
    <location>
        <begin position="60"/>
        <end position="79"/>
    </location>
</feature>
<dbReference type="Proteomes" id="UP000460287">
    <property type="component" value="Unassembled WGS sequence"/>
</dbReference>
<feature type="transmembrane region" description="Helical" evidence="1">
    <location>
        <begin position="123"/>
        <end position="143"/>
    </location>
</feature>
<dbReference type="InterPro" id="IPR014509">
    <property type="entry name" value="YjdF-like"/>
</dbReference>
<feature type="transmembrane region" description="Helical" evidence="1">
    <location>
        <begin position="163"/>
        <end position="183"/>
    </location>
</feature>
<keyword evidence="1" id="KW-0472">Membrane</keyword>
<protein>
    <recommendedName>
        <fullName evidence="4">Membrane-spanning protein</fullName>
    </recommendedName>
</protein>
<comment type="caution">
    <text evidence="2">The sequence shown here is derived from an EMBL/GenBank/DDBJ whole genome shotgun (WGS) entry which is preliminary data.</text>
</comment>
<keyword evidence="1" id="KW-0812">Transmembrane</keyword>
<dbReference type="RefSeq" id="WP_154531507.1">
    <property type="nucleotide sequence ID" value="NZ_VULX01000013.1"/>
</dbReference>
<organism evidence="2 3">
    <name type="scientific">Inconstantimicrobium porci</name>
    <dbReference type="NCBI Taxonomy" id="2652291"/>
    <lineage>
        <taxon>Bacteria</taxon>
        <taxon>Bacillati</taxon>
        <taxon>Bacillota</taxon>
        <taxon>Clostridia</taxon>
        <taxon>Eubacteriales</taxon>
        <taxon>Clostridiaceae</taxon>
        <taxon>Inconstantimicrobium</taxon>
    </lineage>
</organism>
<evidence type="ECO:0000313" key="3">
    <source>
        <dbReference type="Proteomes" id="UP000460287"/>
    </source>
</evidence>
<name>A0A7X2MYT9_9CLOT</name>
<feature type="transmembrane region" description="Helical" evidence="1">
    <location>
        <begin position="91"/>
        <end position="111"/>
    </location>
</feature>
<keyword evidence="3" id="KW-1185">Reference proteome</keyword>
<accession>A0A7X2MYT9</accession>
<sequence>MKKHNVNKIVTILYILILAVTAIFFVFNNPKKLQIILLCFGTLILSYVVLLKTRIKMPSLIYISTVIFIFMSQYLGNAMELYFKIKHWDKILHFTSGLILGMLGYVVFLNLVPKEAREKMNAWCSVIFSFLFGSACAGIWEIYEFTVDHLLGLLCQNNSLVDTMSDIIAGTITALIIAIMLWVHQNKKKIKVISYMEKEIEEHYKK</sequence>
<evidence type="ECO:0000313" key="2">
    <source>
        <dbReference type="EMBL" id="MSR91612.1"/>
    </source>
</evidence>